<organism evidence="1 2">
    <name type="scientific">Bipolaris oryzae ATCC 44560</name>
    <dbReference type="NCBI Taxonomy" id="930090"/>
    <lineage>
        <taxon>Eukaryota</taxon>
        <taxon>Fungi</taxon>
        <taxon>Dikarya</taxon>
        <taxon>Ascomycota</taxon>
        <taxon>Pezizomycotina</taxon>
        <taxon>Dothideomycetes</taxon>
        <taxon>Pleosporomycetidae</taxon>
        <taxon>Pleosporales</taxon>
        <taxon>Pleosporineae</taxon>
        <taxon>Pleosporaceae</taxon>
        <taxon>Bipolaris</taxon>
    </lineage>
</organism>
<dbReference type="Proteomes" id="UP000054032">
    <property type="component" value="Unassembled WGS sequence"/>
</dbReference>
<evidence type="ECO:0000313" key="1">
    <source>
        <dbReference type="EMBL" id="EUC45668.1"/>
    </source>
</evidence>
<dbReference type="AlphaFoldDB" id="W6Z7E5"/>
<proteinExistence type="predicted"/>
<gene>
    <name evidence="1" type="ORF">COCMIDRAFT_94912</name>
</gene>
<protein>
    <submittedName>
        <fullName evidence="1">Uncharacterized protein</fullName>
    </submittedName>
</protein>
<dbReference type="GeneID" id="19128540"/>
<name>W6Z7E5_COCMI</name>
<sequence>SCSDHCVLSRRTTTHGRCDYAWLSRGHAVTCQRAAAFTSRRNQPSRQIFYLRGGGWTLE</sequence>
<accession>W6Z7E5</accession>
<keyword evidence="2" id="KW-1185">Reference proteome</keyword>
<reference evidence="1 2" key="1">
    <citation type="journal article" date="2013" name="PLoS Genet.">
        <title>Comparative genome structure, secondary metabolite, and effector coding capacity across Cochliobolus pathogens.</title>
        <authorList>
            <person name="Condon B.J."/>
            <person name="Leng Y."/>
            <person name="Wu D."/>
            <person name="Bushley K.E."/>
            <person name="Ohm R.A."/>
            <person name="Otillar R."/>
            <person name="Martin J."/>
            <person name="Schackwitz W."/>
            <person name="Grimwood J."/>
            <person name="MohdZainudin N."/>
            <person name="Xue C."/>
            <person name="Wang R."/>
            <person name="Manning V.A."/>
            <person name="Dhillon B."/>
            <person name="Tu Z.J."/>
            <person name="Steffenson B.J."/>
            <person name="Salamov A."/>
            <person name="Sun H."/>
            <person name="Lowry S."/>
            <person name="LaButti K."/>
            <person name="Han J."/>
            <person name="Copeland A."/>
            <person name="Lindquist E."/>
            <person name="Barry K."/>
            <person name="Schmutz J."/>
            <person name="Baker S.E."/>
            <person name="Ciuffetti L.M."/>
            <person name="Grigoriev I.V."/>
            <person name="Zhong S."/>
            <person name="Turgeon B.G."/>
        </authorList>
    </citation>
    <scope>NUCLEOTIDE SEQUENCE [LARGE SCALE GENOMIC DNA]</scope>
    <source>
        <strain evidence="1 2">ATCC 44560</strain>
    </source>
</reference>
<evidence type="ECO:0000313" key="2">
    <source>
        <dbReference type="Proteomes" id="UP000054032"/>
    </source>
</evidence>
<feature type="non-terminal residue" evidence="1">
    <location>
        <position position="1"/>
    </location>
</feature>
<dbReference type="RefSeq" id="XP_007687854.1">
    <property type="nucleotide sequence ID" value="XM_007689664.1"/>
</dbReference>
<dbReference type="KEGG" id="bor:COCMIDRAFT_94912"/>
<dbReference type="HOGENOM" id="CLU_2967139_0_0_1"/>
<dbReference type="EMBL" id="KI963980">
    <property type="protein sequence ID" value="EUC45668.1"/>
    <property type="molecule type" value="Genomic_DNA"/>
</dbReference>